<dbReference type="RefSeq" id="WP_068664730.1">
    <property type="nucleotide sequence ID" value="NZ_CP015520.1"/>
</dbReference>
<evidence type="ECO:0000313" key="1">
    <source>
        <dbReference type="EMBL" id="ANF22234.1"/>
    </source>
</evidence>
<evidence type="ECO:0000313" key="2">
    <source>
        <dbReference type="Proteomes" id="UP000076969"/>
    </source>
</evidence>
<dbReference type="GeneID" id="28495096"/>
<gene>
    <name evidence="1" type="ORF">A7C91_02840</name>
</gene>
<dbReference type="Gene3D" id="3.30.460.40">
    <property type="match status" value="1"/>
</dbReference>
<dbReference type="Proteomes" id="UP000076969">
    <property type="component" value="Chromosome"/>
</dbReference>
<sequence>MKGSKLSDDISLEVYDLRSHNNEVIRESIDAMFKITEELKGKVILIGGWSVYYWVDNVLGYNGVPSIDIDFLSRAESFEKIREVMKNLGFQSAGFRFAKPVKSSLIIREDVKVDFLFDKKPSHLSFDTPFASSIFRNRYYSEVHFEFRDFNGNTIAEGDVDVAFPEAVLALKFDIYTNAGDYPDDKRDKHWKDVIDVYSLLMGFYKKRDAWRGGDFYLRKDVLRELYRAKSYRPTSVYEILKGSQYREDIRVMLADYVGFKVFEERLFERKLKELEDALKNADGSQ</sequence>
<name>A0A172WFM3_9EURY</name>
<organism evidence="1 2">
    <name type="scientific">Thermococcus piezophilus</name>
    <dbReference type="NCBI Taxonomy" id="1712654"/>
    <lineage>
        <taxon>Archaea</taxon>
        <taxon>Methanobacteriati</taxon>
        <taxon>Methanobacteriota</taxon>
        <taxon>Thermococci</taxon>
        <taxon>Thermococcales</taxon>
        <taxon>Thermococcaceae</taxon>
        <taxon>Thermococcus</taxon>
    </lineage>
</organism>
<dbReference type="EMBL" id="CP015520">
    <property type="protein sequence ID" value="ANF22234.1"/>
    <property type="molecule type" value="Genomic_DNA"/>
</dbReference>
<dbReference type="KEGG" id="tpie:A7C91_02840"/>
<keyword evidence="2" id="KW-1185">Reference proteome</keyword>
<proteinExistence type="predicted"/>
<dbReference type="AlphaFoldDB" id="A0A172WFM3"/>
<protein>
    <submittedName>
        <fullName evidence="1">Uncharacterized protein</fullName>
    </submittedName>
</protein>
<reference evidence="2" key="1">
    <citation type="journal article" date="2016" name="Syst. Appl. Microbiol.">
        <title>Thermococcus piezophilus sp. nov., a novel hyperthermophilic and piezophilic archaeon with a broad pressure range for growth, isolated from a deepest hydrothermal vent at the Mid-Cayman Rise.</title>
        <authorList>
            <person name="Dalmasso C."/>
            <person name="Oger P."/>
            <person name="Selva G."/>
            <person name="Courtine D."/>
            <person name="L'Haridon S."/>
            <person name="Garlaschelli A."/>
            <person name="Roussel E."/>
            <person name="Miyazaki J."/>
            <person name="Reveillaud J."/>
            <person name="Jebbar M."/>
            <person name="Takai K."/>
            <person name="Maignien L."/>
            <person name="Alain K."/>
        </authorList>
    </citation>
    <scope>NUCLEOTIDE SEQUENCE [LARGE SCALE GENOMIC DNA]</scope>
    <source>
        <strain evidence="2">CDGS</strain>
    </source>
</reference>
<dbReference type="OrthoDB" id="97616at2157"/>
<accession>A0A172WFM3</accession>